<keyword evidence="5" id="KW-1185">Reference proteome</keyword>
<dbReference type="PANTHER" id="PTHR12899">
    <property type="entry name" value="39S RIBOSOMAL PROTEIN L18, MITOCHONDRIAL"/>
    <property type="match status" value="1"/>
</dbReference>
<accession>A0A9E7FA03</accession>
<reference evidence="4" key="1">
    <citation type="submission" date="2022-05" db="EMBL/GenBank/DDBJ databases">
        <title>The Musa troglodytarum L. genome provides insights into the mechanism of non-climacteric behaviour and enrichment of carotenoids.</title>
        <authorList>
            <person name="Wang J."/>
        </authorList>
    </citation>
    <scope>NUCLEOTIDE SEQUENCE</scope>
    <source>
        <tissue evidence="4">Leaf</tissue>
    </source>
</reference>
<evidence type="ECO:0000313" key="4">
    <source>
        <dbReference type="EMBL" id="URD91430.1"/>
    </source>
</evidence>
<dbReference type="Proteomes" id="UP001055439">
    <property type="component" value="Chromosome 2"/>
</dbReference>
<dbReference type="EMBL" id="CP097504">
    <property type="protein sequence ID" value="URD91430.1"/>
    <property type="molecule type" value="Genomic_DNA"/>
</dbReference>
<dbReference type="GO" id="GO:1990904">
    <property type="term" value="C:ribonucleoprotein complex"/>
    <property type="evidence" value="ECO:0007669"/>
    <property type="project" value="UniProtKB-KW"/>
</dbReference>
<dbReference type="GO" id="GO:0005840">
    <property type="term" value="C:ribosome"/>
    <property type="evidence" value="ECO:0007669"/>
    <property type="project" value="UniProtKB-KW"/>
</dbReference>
<dbReference type="GO" id="GO:0008097">
    <property type="term" value="F:5S rRNA binding"/>
    <property type="evidence" value="ECO:0007669"/>
    <property type="project" value="TreeGrafter"/>
</dbReference>
<evidence type="ECO:0000256" key="3">
    <source>
        <dbReference type="ARBA" id="ARBA00023274"/>
    </source>
</evidence>
<proteinExistence type="inferred from homology"/>
<sequence length="172" mass="19585">MPRISRATEAMRWIMEIGLFHVIVDVVSMTESFFGVEDFVDDDNSRPYTYKKEKRPKNPQKHISFKQHTIAYMEPFSLDGFISKRFISASVTHGVTCKQVAVAGTNSKDIKAVLKSRERDKFEGKLRAVVQSLGDNGIDGQFLLCVYFSGSSLRYNCQLQPNSQKHSVLEKK</sequence>
<evidence type="ECO:0000313" key="5">
    <source>
        <dbReference type="Proteomes" id="UP001055439"/>
    </source>
</evidence>
<dbReference type="PANTHER" id="PTHR12899:SF5">
    <property type="entry name" value="RIBOSOMAL L18P_L5E FAMILY PROTEIN"/>
    <property type="match status" value="1"/>
</dbReference>
<protein>
    <submittedName>
        <fullName evidence="4">Ribosomal L18p/L5e family</fullName>
    </submittedName>
</protein>
<dbReference type="AlphaFoldDB" id="A0A9E7FA03"/>
<name>A0A9E7FA03_9LILI</name>
<keyword evidence="3" id="KW-0687">Ribonucleoprotein</keyword>
<dbReference type="InterPro" id="IPR005484">
    <property type="entry name" value="Ribosomal_uL18_bac/plant/anim"/>
</dbReference>
<evidence type="ECO:0000256" key="1">
    <source>
        <dbReference type="ARBA" id="ARBA00007116"/>
    </source>
</evidence>
<dbReference type="SUPFAM" id="SSF53137">
    <property type="entry name" value="Translational machinery components"/>
    <property type="match status" value="1"/>
</dbReference>
<dbReference type="GO" id="GO:0006412">
    <property type="term" value="P:translation"/>
    <property type="evidence" value="ECO:0007669"/>
    <property type="project" value="InterPro"/>
</dbReference>
<keyword evidence="2" id="KW-0689">Ribosomal protein</keyword>
<dbReference type="GO" id="GO:0003735">
    <property type="term" value="F:structural constituent of ribosome"/>
    <property type="evidence" value="ECO:0007669"/>
    <property type="project" value="InterPro"/>
</dbReference>
<comment type="similarity">
    <text evidence="1">Belongs to the universal ribosomal protein uL18 family.</text>
</comment>
<gene>
    <name evidence="4" type="ORF">MUK42_27093</name>
</gene>
<evidence type="ECO:0000256" key="2">
    <source>
        <dbReference type="ARBA" id="ARBA00022980"/>
    </source>
</evidence>
<organism evidence="4 5">
    <name type="scientific">Musa troglodytarum</name>
    <name type="common">fe'i banana</name>
    <dbReference type="NCBI Taxonomy" id="320322"/>
    <lineage>
        <taxon>Eukaryota</taxon>
        <taxon>Viridiplantae</taxon>
        <taxon>Streptophyta</taxon>
        <taxon>Embryophyta</taxon>
        <taxon>Tracheophyta</taxon>
        <taxon>Spermatophyta</taxon>
        <taxon>Magnoliopsida</taxon>
        <taxon>Liliopsida</taxon>
        <taxon>Zingiberales</taxon>
        <taxon>Musaceae</taxon>
        <taxon>Musa</taxon>
    </lineage>
</organism>
<dbReference type="OrthoDB" id="1932324at2759"/>